<comment type="caution">
    <text evidence="1">The sequence shown here is derived from an EMBL/GenBank/DDBJ whole genome shotgun (WGS) entry which is preliminary data.</text>
</comment>
<evidence type="ECO:0000313" key="1">
    <source>
        <dbReference type="EMBL" id="TZF86611.1"/>
    </source>
</evidence>
<protein>
    <submittedName>
        <fullName evidence="1">DUF1289 domain-containing protein</fullName>
    </submittedName>
</protein>
<accession>A0A5D8YVU6</accession>
<dbReference type="AlphaFoldDB" id="A0A5D8YVU6"/>
<dbReference type="PANTHER" id="PTHR35175">
    <property type="entry name" value="DUF1289 DOMAIN-CONTAINING PROTEIN"/>
    <property type="match status" value="1"/>
</dbReference>
<dbReference type="EMBL" id="VTRV01000166">
    <property type="protein sequence ID" value="TZF86611.1"/>
    <property type="molecule type" value="Genomic_DNA"/>
</dbReference>
<sequence>MNPPFRAVLSPCIGVCEIDDRGLCAGCMRTLDEIARWGTMGDAERLRVTDALHAREAARGDE</sequence>
<dbReference type="Pfam" id="PF06945">
    <property type="entry name" value="DUF1289"/>
    <property type="match status" value="1"/>
</dbReference>
<dbReference type="OrthoDB" id="9811423at2"/>
<name>A0A5D8YVU6_9GAMM</name>
<dbReference type="InterPro" id="IPR010710">
    <property type="entry name" value="DUF1289"/>
</dbReference>
<gene>
    <name evidence="1" type="ORF">FW784_12150</name>
</gene>
<keyword evidence="2" id="KW-1185">Reference proteome</keyword>
<dbReference type="Proteomes" id="UP000323164">
    <property type="component" value="Unassembled WGS sequence"/>
</dbReference>
<evidence type="ECO:0000313" key="2">
    <source>
        <dbReference type="Proteomes" id="UP000323164"/>
    </source>
</evidence>
<reference evidence="1 2" key="1">
    <citation type="submission" date="2019-08" db="EMBL/GenBank/DDBJ databases">
        <title>Draft genome sequence of Lysobacter sp. UKS-15.</title>
        <authorList>
            <person name="Im W.-T."/>
        </authorList>
    </citation>
    <scope>NUCLEOTIDE SEQUENCE [LARGE SCALE GENOMIC DNA]</scope>
    <source>
        <strain evidence="1 2">UKS-15</strain>
    </source>
</reference>
<dbReference type="PANTHER" id="PTHR35175:SF2">
    <property type="entry name" value="DUF1289 DOMAIN-CONTAINING PROTEIN"/>
    <property type="match status" value="1"/>
</dbReference>
<organism evidence="1 2">
    <name type="scientific">Cognatilysobacter lacus</name>
    <dbReference type="NCBI Taxonomy" id="1643323"/>
    <lineage>
        <taxon>Bacteria</taxon>
        <taxon>Pseudomonadati</taxon>
        <taxon>Pseudomonadota</taxon>
        <taxon>Gammaproteobacteria</taxon>
        <taxon>Lysobacterales</taxon>
        <taxon>Lysobacteraceae</taxon>
        <taxon>Cognatilysobacter</taxon>
    </lineage>
</organism>
<proteinExistence type="predicted"/>